<comment type="subcellular location">
    <subcellularLocation>
        <location evidence="2">Membrane</location>
        <topology evidence="2">Multi-pass membrane protein</topology>
    </subcellularLocation>
</comment>
<gene>
    <name evidence="12" type="ORF">WBA_LOCUS763</name>
</gene>
<feature type="transmembrane region" description="Helical" evidence="10">
    <location>
        <begin position="232"/>
        <end position="255"/>
    </location>
</feature>
<keyword evidence="7" id="KW-0378">Hydrolase</keyword>
<sequence>MSLIKSPIRYHQPRKPSTLSVIWRMRTHLAFTLTPIILLPILFSFPQSQDEARCGYCVGIMAVYWVMEVIPLAVTALLPMVLYPLLGLMASNDVAQMYLPDISFLFIGGLMVAVAVQKCKLHNRVALFVLTIVPPQPCWIMLGFMLVTAFLSMWISNTATAALMVPIANSVIIELVKSNRRNQFSDSLLGEAVVEDRHNENSDGRRKSLGTFSTRDPTEILSKDEHQMAKGLLISVAFGANIGGTGTITGTPSNLVLLGQIKEIFPLADTDINFISWMVFALPLVTACLFMTWLTLVLIFFRKASKGHQTIKDKLKQKYDELPSLSFAEICVSICFLILLTLWITRDPYVVPGKSENVETLLDWKTMQAKFPWSVVLLLGGGFAMAAGVKESNLSYRVGEMMQLLQMFPVNVIMAICIFITIFLTNICSNTVTASIFIPIVAELAKSLEIHPLYFMIPTALSSSMAFTLPVATPPNAIIFASGLLHVKDMLLAGTLATIECGLLAILFMMTWATSSTSQLNRICSDLTCIPSFELKFTQFTPGCTLSLAAREKFHASFAVKRGELAGQEMLRRSVRRFALSISLLTNGSRMQRNVSHKAQSGVKVNGVKPFSSNSRKSVEETDVIIVSYAIEFVIQRDSLENMEGIVVDGDHGFQKVLHRPSSSQNYFIAPNRIFHLDLKGAAPKMGYLLKLVPFIKQIGATGIMIEYEDMFPFTGKLSGVKAGNAYTLDELRRFLRVIQTHNLDIIPLVQTVGHLEYILKYPNFSKYREEERYPQVICLTDEGAVDLVQEALRQILNLHKDFAMKYFHIGADEVFQIGRCEKDRSYMVNNNVDTEFLLLRHIAKIAKFVKAQVPNKKVNVLIWHDMLVNLQAQNVLKHGLSNLVEPVVWNYMENLDDQLLPDFWQRLSSMFSYVWGASAYKVEFWKVQCADGPDQYASNVQHYLNNHISWLKQMNEHHSKFKQFRGIIVTGWQRFDHFAIICEVIPVGLLSAAVNMAVLKNGQYGSEVMRSVSQSLKCSSVLYFDKNSSPFIPQCSFPGIGVHVFHAVQTLHSTINSVEEQVFNDYQVRGWIARFNEKHLYTQAWAEMQTVFYNDTVAEFVYVYVKPTLKRLEELSQRIDKLSELRIFPRRPFAVQEF</sequence>
<dbReference type="InterPro" id="IPR015883">
    <property type="entry name" value="Glyco_hydro_20_cat"/>
</dbReference>
<accession>A0A3P7DS08</accession>
<dbReference type="SUPFAM" id="SSF51445">
    <property type="entry name" value="(Trans)glycosidases"/>
    <property type="match status" value="1"/>
</dbReference>
<reference evidence="12 13" key="1">
    <citation type="submission" date="2018-11" db="EMBL/GenBank/DDBJ databases">
        <authorList>
            <consortium name="Pathogen Informatics"/>
        </authorList>
    </citation>
    <scope>NUCLEOTIDE SEQUENCE [LARGE SCALE GENOMIC DNA]</scope>
</reference>
<feature type="transmembrane region" description="Helical" evidence="10">
    <location>
        <begin position="97"/>
        <end position="116"/>
    </location>
</feature>
<dbReference type="GO" id="GO:0015141">
    <property type="term" value="F:succinate transmembrane transporter activity"/>
    <property type="evidence" value="ECO:0007669"/>
    <property type="project" value="TreeGrafter"/>
</dbReference>
<dbReference type="CDD" id="cd06565">
    <property type="entry name" value="GH20_GcnA-like"/>
    <property type="match status" value="1"/>
</dbReference>
<comment type="similarity">
    <text evidence="4">Belongs to the SLC13A/DASS transporter (TC 2.A.47) family. NADC subfamily.</text>
</comment>
<dbReference type="AlphaFoldDB" id="A0A3P7DS08"/>
<evidence type="ECO:0000259" key="11">
    <source>
        <dbReference type="Pfam" id="PF00728"/>
    </source>
</evidence>
<keyword evidence="13" id="KW-1185">Reference proteome</keyword>
<dbReference type="OrthoDB" id="47475at2759"/>
<feature type="transmembrane region" description="Helical" evidence="10">
    <location>
        <begin position="371"/>
        <end position="389"/>
    </location>
</feature>
<proteinExistence type="inferred from homology"/>
<organism evidence="12 13">
    <name type="scientific">Wuchereria bancrofti</name>
    <dbReference type="NCBI Taxonomy" id="6293"/>
    <lineage>
        <taxon>Eukaryota</taxon>
        <taxon>Metazoa</taxon>
        <taxon>Ecdysozoa</taxon>
        <taxon>Nematoda</taxon>
        <taxon>Chromadorea</taxon>
        <taxon>Rhabditida</taxon>
        <taxon>Spirurina</taxon>
        <taxon>Spiruromorpha</taxon>
        <taxon>Filarioidea</taxon>
        <taxon>Onchocercidae</taxon>
        <taxon>Wuchereria</taxon>
    </lineage>
</organism>
<feature type="transmembrane region" description="Helical" evidence="10">
    <location>
        <begin position="322"/>
        <end position="344"/>
    </location>
</feature>
<dbReference type="InterPro" id="IPR017853">
    <property type="entry name" value="GH"/>
</dbReference>
<evidence type="ECO:0000256" key="9">
    <source>
        <dbReference type="ARBA" id="ARBA00023136"/>
    </source>
</evidence>
<dbReference type="Pfam" id="PF00939">
    <property type="entry name" value="Na_sulph_symp"/>
    <property type="match status" value="1"/>
</dbReference>
<name>A0A3P7DS08_WUCBA</name>
<evidence type="ECO:0000313" key="13">
    <source>
        <dbReference type="Proteomes" id="UP000270924"/>
    </source>
</evidence>
<keyword evidence="6 10" id="KW-0812">Transmembrane</keyword>
<feature type="transmembrane region" description="Helical" evidence="10">
    <location>
        <begin position="453"/>
        <end position="479"/>
    </location>
</feature>
<protein>
    <recommendedName>
        <fullName evidence="5">beta-N-acetylhexosaminidase</fullName>
        <ecNumber evidence="5">3.2.1.52</ecNumber>
    </recommendedName>
</protein>
<dbReference type="Gene3D" id="3.20.20.80">
    <property type="entry name" value="Glycosidases"/>
    <property type="match status" value="1"/>
</dbReference>
<feature type="transmembrane region" description="Helical" evidence="10">
    <location>
        <begin position="275"/>
        <end position="301"/>
    </location>
</feature>
<dbReference type="PANTHER" id="PTHR10283:SF82">
    <property type="entry name" value="SOLUTE CARRIER FAMILY 13 MEMBER 2"/>
    <property type="match status" value="1"/>
</dbReference>
<evidence type="ECO:0000256" key="10">
    <source>
        <dbReference type="SAM" id="Phobius"/>
    </source>
</evidence>
<dbReference type="PANTHER" id="PTHR10283">
    <property type="entry name" value="SOLUTE CARRIER FAMILY 13 MEMBER"/>
    <property type="match status" value="1"/>
</dbReference>
<dbReference type="GO" id="GO:0005886">
    <property type="term" value="C:plasma membrane"/>
    <property type="evidence" value="ECO:0007669"/>
    <property type="project" value="TreeGrafter"/>
</dbReference>
<feature type="transmembrane region" description="Helical" evidence="10">
    <location>
        <begin position="410"/>
        <end position="441"/>
    </location>
</feature>
<feature type="domain" description="Glycoside hydrolase family 20 catalytic" evidence="11">
    <location>
        <begin position="721"/>
        <end position="872"/>
    </location>
</feature>
<feature type="transmembrane region" description="Helical" evidence="10">
    <location>
        <begin position="491"/>
        <end position="513"/>
    </location>
</feature>
<dbReference type="GO" id="GO:0015137">
    <property type="term" value="F:citrate transmembrane transporter activity"/>
    <property type="evidence" value="ECO:0007669"/>
    <property type="project" value="TreeGrafter"/>
</dbReference>
<dbReference type="Pfam" id="PF00728">
    <property type="entry name" value="Glyco_hydro_20"/>
    <property type="match status" value="1"/>
</dbReference>
<dbReference type="InterPro" id="IPR001898">
    <property type="entry name" value="SLC13A/DASS"/>
</dbReference>
<dbReference type="CDD" id="cd01115">
    <property type="entry name" value="SLC13_permease"/>
    <property type="match status" value="1"/>
</dbReference>
<keyword evidence="8 10" id="KW-1133">Transmembrane helix</keyword>
<dbReference type="EC" id="3.2.1.52" evidence="5"/>
<evidence type="ECO:0000256" key="7">
    <source>
        <dbReference type="ARBA" id="ARBA00022801"/>
    </source>
</evidence>
<evidence type="ECO:0000256" key="5">
    <source>
        <dbReference type="ARBA" id="ARBA00012663"/>
    </source>
</evidence>
<evidence type="ECO:0000256" key="6">
    <source>
        <dbReference type="ARBA" id="ARBA00022692"/>
    </source>
</evidence>
<evidence type="ECO:0000256" key="8">
    <source>
        <dbReference type="ARBA" id="ARBA00022989"/>
    </source>
</evidence>
<evidence type="ECO:0000256" key="4">
    <source>
        <dbReference type="ARBA" id="ARBA00006772"/>
    </source>
</evidence>
<evidence type="ECO:0000256" key="1">
    <source>
        <dbReference type="ARBA" id="ARBA00001231"/>
    </source>
</evidence>
<feature type="transmembrane region" description="Helical" evidence="10">
    <location>
        <begin position="57"/>
        <end position="85"/>
    </location>
</feature>
<comment type="catalytic activity">
    <reaction evidence="1">
        <text>Hydrolysis of terminal non-reducing N-acetyl-D-hexosamine residues in N-acetyl-beta-D-hexosaminides.</text>
        <dbReference type="EC" id="3.2.1.52"/>
    </reaction>
</comment>
<dbReference type="InParanoid" id="A0A3P7DS08"/>
<evidence type="ECO:0000313" key="12">
    <source>
        <dbReference type="EMBL" id="VDM07377.1"/>
    </source>
</evidence>
<evidence type="ECO:0000256" key="3">
    <source>
        <dbReference type="ARBA" id="ARBA00006285"/>
    </source>
</evidence>
<evidence type="ECO:0000256" key="2">
    <source>
        <dbReference type="ARBA" id="ARBA00004141"/>
    </source>
</evidence>
<feature type="transmembrane region" description="Helical" evidence="10">
    <location>
        <begin position="27"/>
        <end position="45"/>
    </location>
</feature>
<dbReference type="Proteomes" id="UP000270924">
    <property type="component" value="Unassembled WGS sequence"/>
</dbReference>
<comment type="similarity">
    <text evidence="3">Belongs to the glycosyl hydrolase 20 family.</text>
</comment>
<keyword evidence="9 10" id="KW-0472">Membrane</keyword>
<dbReference type="EMBL" id="UYWW01000125">
    <property type="protein sequence ID" value="VDM07377.1"/>
    <property type="molecule type" value="Genomic_DNA"/>
</dbReference>
<feature type="transmembrane region" description="Helical" evidence="10">
    <location>
        <begin position="125"/>
        <end position="147"/>
    </location>
</feature>
<feature type="transmembrane region" description="Helical" evidence="10">
    <location>
        <begin position="153"/>
        <end position="176"/>
    </location>
</feature>